<reference evidence="2 3" key="1">
    <citation type="journal article" date="2018" name="Mycol. Prog.">
        <title>Coniella lustricola, a new species from submerged detritus.</title>
        <authorList>
            <person name="Raudabaugh D.B."/>
            <person name="Iturriaga T."/>
            <person name="Carver A."/>
            <person name="Mondo S."/>
            <person name="Pangilinan J."/>
            <person name="Lipzen A."/>
            <person name="He G."/>
            <person name="Amirebrahimi M."/>
            <person name="Grigoriev I.V."/>
            <person name="Miller A.N."/>
        </authorList>
    </citation>
    <scope>NUCLEOTIDE SEQUENCE [LARGE SCALE GENOMIC DNA]</scope>
    <source>
        <strain evidence="2 3">B22-T-1</strain>
    </source>
</reference>
<name>A0A2T2ZTQ4_9PEZI</name>
<dbReference type="AlphaFoldDB" id="A0A2T2ZTQ4"/>
<keyword evidence="1" id="KW-1133">Transmembrane helix</keyword>
<organism evidence="2 3">
    <name type="scientific">Coniella lustricola</name>
    <dbReference type="NCBI Taxonomy" id="2025994"/>
    <lineage>
        <taxon>Eukaryota</taxon>
        <taxon>Fungi</taxon>
        <taxon>Dikarya</taxon>
        <taxon>Ascomycota</taxon>
        <taxon>Pezizomycotina</taxon>
        <taxon>Sordariomycetes</taxon>
        <taxon>Sordariomycetidae</taxon>
        <taxon>Diaporthales</taxon>
        <taxon>Schizoparmaceae</taxon>
        <taxon>Coniella</taxon>
    </lineage>
</organism>
<evidence type="ECO:0000313" key="2">
    <source>
        <dbReference type="EMBL" id="PSR76438.1"/>
    </source>
</evidence>
<gene>
    <name evidence="2" type="ORF">BD289DRAFT_486855</name>
</gene>
<proteinExistence type="predicted"/>
<keyword evidence="3" id="KW-1185">Reference proteome</keyword>
<dbReference type="InParanoid" id="A0A2T2ZTQ4"/>
<evidence type="ECO:0000256" key="1">
    <source>
        <dbReference type="SAM" id="Phobius"/>
    </source>
</evidence>
<dbReference type="STRING" id="2025994.A0A2T2ZTQ4"/>
<dbReference type="EMBL" id="KZ678709">
    <property type="protein sequence ID" value="PSR76438.1"/>
    <property type="molecule type" value="Genomic_DNA"/>
</dbReference>
<feature type="transmembrane region" description="Helical" evidence="1">
    <location>
        <begin position="27"/>
        <end position="49"/>
    </location>
</feature>
<evidence type="ECO:0000313" key="3">
    <source>
        <dbReference type="Proteomes" id="UP000241462"/>
    </source>
</evidence>
<keyword evidence="1" id="KW-0472">Membrane</keyword>
<dbReference type="Proteomes" id="UP000241462">
    <property type="component" value="Unassembled WGS sequence"/>
</dbReference>
<keyword evidence="1" id="KW-0812">Transmembrane</keyword>
<sequence length="56" mass="5995">MPAINSLIAREAYSTIAKRSNWASREAGVIVVFCIVFIVAVGVIGLFSVDALLGVW</sequence>
<accession>A0A2T2ZTQ4</accession>
<protein>
    <submittedName>
        <fullName evidence="2">Uncharacterized protein</fullName>
    </submittedName>
</protein>